<protein>
    <submittedName>
        <fullName evidence="5">AraC family transcriptional regulator</fullName>
    </submittedName>
</protein>
<dbReference type="InterPro" id="IPR002818">
    <property type="entry name" value="DJ-1/PfpI"/>
</dbReference>
<dbReference type="PROSITE" id="PS01124">
    <property type="entry name" value="HTH_ARAC_FAMILY_2"/>
    <property type="match status" value="1"/>
</dbReference>
<keyword evidence="2" id="KW-0238">DNA-binding</keyword>
<dbReference type="STRING" id="1349421.OI18_17770"/>
<evidence type="ECO:0000256" key="1">
    <source>
        <dbReference type="ARBA" id="ARBA00023015"/>
    </source>
</evidence>
<evidence type="ECO:0000259" key="4">
    <source>
        <dbReference type="PROSITE" id="PS01124"/>
    </source>
</evidence>
<dbReference type="AlphaFoldDB" id="A0A0C1IT61"/>
<sequence length="327" mass="37883">MSTDTKHISILALKNANIASIADARMVFLKANEILKASKQKKMFEVKIIGTNPETYLSDNLFMIKPDAITSQVKKTDLIIIPALNGDMMTATHNNRFYVDWIIRQYKRNAEIASLCTGAFMLAFSGLLRDKKCTTHWQYANEFRHFYPDVELIDEKIIVEHNGLYSSGGSNAYWNLLLFLVEKFVNRETAIQIAKYFVVNLDKVQQTPFIIFNGLKDHHDAEVLKAQEYIEQNYPRKITVDELATSLHLTRRSFERRFKKVTHCSVIEYLQKVRIEASKKELEAGRKPIDEILLEVGYSDPQAFREIFKRITGTTPIEYKNKYTKPQ</sequence>
<keyword evidence="1" id="KW-0805">Transcription regulation</keyword>
<dbReference type="InterPro" id="IPR029062">
    <property type="entry name" value="Class_I_gatase-like"/>
</dbReference>
<dbReference type="Proteomes" id="UP000031408">
    <property type="component" value="Unassembled WGS sequence"/>
</dbReference>
<name>A0A0C1IT61_9BACT</name>
<evidence type="ECO:0000256" key="3">
    <source>
        <dbReference type="ARBA" id="ARBA00023163"/>
    </source>
</evidence>
<dbReference type="InterPro" id="IPR052158">
    <property type="entry name" value="INH-QAR"/>
</dbReference>
<accession>A0A0C1IT61</accession>
<proteinExistence type="predicted"/>
<dbReference type="OrthoDB" id="241790at2"/>
<dbReference type="Gene3D" id="3.40.50.880">
    <property type="match status" value="1"/>
</dbReference>
<dbReference type="PANTHER" id="PTHR43130:SF3">
    <property type="entry name" value="HTH-TYPE TRANSCRIPTIONAL REGULATOR RV1931C"/>
    <property type="match status" value="1"/>
</dbReference>
<reference evidence="5 6" key="1">
    <citation type="submission" date="2014-11" db="EMBL/GenBank/DDBJ databases">
        <title>Genome sequence of Flavihumibacter solisilvae 3-3.</title>
        <authorList>
            <person name="Zhou G."/>
            <person name="Li M."/>
            <person name="Wang G."/>
        </authorList>
    </citation>
    <scope>NUCLEOTIDE SEQUENCE [LARGE SCALE GENOMIC DNA]</scope>
    <source>
        <strain evidence="5 6">3-3</strain>
    </source>
</reference>
<dbReference type="EMBL" id="JSVC01000019">
    <property type="protein sequence ID" value="KIC93614.1"/>
    <property type="molecule type" value="Genomic_DNA"/>
</dbReference>
<keyword evidence="3" id="KW-0804">Transcription</keyword>
<dbReference type="SUPFAM" id="SSF52317">
    <property type="entry name" value="Class I glutamine amidotransferase-like"/>
    <property type="match status" value="1"/>
</dbReference>
<dbReference type="GO" id="GO:0003700">
    <property type="term" value="F:DNA-binding transcription factor activity"/>
    <property type="evidence" value="ECO:0007669"/>
    <property type="project" value="InterPro"/>
</dbReference>
<dbReference type="SUPFAM" id="SSF46689">
    <property type="entry name" value="Homeodomain-like"/>
    <property type="match status" value="2"/>
</dbReference>
<dbReference type="GO" id="GO:0043565">
    <property type="term" value="F:sequence-specific DNA binding"/>
    <property type="evidence" value="ECO:0007669"/>
    <property type="project" value="InterPro"/>
</dbReference>
<evidence type="ECO:0000313" key="5">
    <source>
        <dbReference type="EMBL" id="KIC93614.1"/>
    </source>
</evidence>
<dbReference type="SMART" id="SM00342">
    <property type="entry name" value="HTH_ARAC"/>
    <property type="match status" value="1"/>
</dbReference>
<dbReference type="InterPro" id="IPR018060">
    <property type="entry name" value="HTH_AraC"/>
</dbReference>
<dbReference type="Gene3D" id="1.10.10.60">
    <property type="entry name" value="Homeodomain-like"/>
    <property type="match status" value="2"/>
</dbReference>
<dbReference type="Pfam" id="PF01965">
    <property type="entry name" value="DJ-1_PfpI"/>
    <property type="match status" value="1"/>
</dbReference>
<dbReference type="PROSITE" id="PS00041">
    <property type="entry name" value="HTH_ARAC_FAMILY_1"/>
    <property type="match status" value="1"/>
</dbReference>
<dbReference type="Pfam" id="PF12833">
    <property type="entry name" value="HTH_18"/>
    <property type="match status" value="1"/>
</dbReference>
<keyword evidence="6" id="KW-1185">Reference proteome</keyword>
<evidence type="ECO:0000256" key="2">
    <source>
        <dbReference type="ARBA" id="ARBA00023125"/>
    </source>
</evidence>
<feature type="domain" description="HTH araC/xylS-type" evidence="4">
    <location>
        <begin position="224"/>
        <end position="322"/>
    </location>
</feature>
<dbReference type="InterPro" id="IPR018062">
    <property type="entry name" value="HTH_AraC-typ_CS"/>
</dbReference>
<gene>
    <name evidence="5" type="ORF">OI18_17770</name>
</gene>
<evidence type="ECO:0000313" key="6">
    <source>
        <dbReference type="Proteomes" id="UP000031408"/>
    </source>
</evidence>
<dbReference type="PANTHER" id="PTHR43130">
    <property type="entry name" value="ARAC-FAMILY TRANSCRIPTIONAL REGULATOR"/>
    <property type="match status" value="1"/>
</dbReference>
<dbReference type="InterPro" id="IPR009057">
    <property type="entry name" value="Homeodomain-like_sf"/>
</dbReference>
<comment type="caution">
    <text evidence="5">The sequence shown here is derived from an EMBL/GenBank/DDBJ whole genome shotgun (WGS) entry which is preliminary data.</text>
</comment>
<organism evidence="5 6">
    <name type="scientific">Flavihumibacter solisilvae</name>
    <dbReference type="NCBI Taxonomy" id="1349421"/>
    <lineage>
        <taxon>Bacteria</taxon>
        <taxon>Pseudomonadati</taxon>
        <taxon>Bacteroidota</taxon>
        <taxon>Chitinophagia</taxon>
        <taxon>Chitinophagales</taxon>
        <taxon>Chitinophagaceae</taxon>
        <taxon>Flavihumibacter</taxon>
    </lineage>
</organism>